<dbReference type="GO" id="GO:0007165">
    <property type="term" value="P:signal transduction"/>
    <property type="evidence" value="ECO:0007669"/>
    <property type="project" value="UniProtKB-KW"/>
</dbReference>
<comment type="subcellular location">
    <subcellularLocation>
        <location evidence="1 10">Cell membrane</location>
        <topology evidence="1 10">Multi-pass membrane protein</topology>
    </subcellularLocation>
</comment>
<keyword evidence="8 10" id="KW-0675">Receptor</keyword>
<organism evidence="11 12">
    <name type="scientific">Spodoptera exigua</name>
    <name type="common">Beet armyworm</name>
    <name type="synonym">Noctua fulgens</name>
    <dbReference type="NCBI Taxonomy" id="7107"/>
    <lineage>
        <taxon>Eukaryota</taxon>
        <taxon>Metazoa</taxon>
        <taxon>Ecdysozoa</taxon>
        <taxon>Arthropoda</taxon>
        <taxon>Hexapoda</taxon>
        <taxon>Insecta</taxon>
        <taxon>Pterygota</taxon>
        <taxon>Neoptera</taxon>
        <taxon>Endopterygota</taxon>
        <taxon>Lepidoptera</taxon>
        <taxon>Glossata</taxon>
        <taxon>Ditrysia</taxon>
        <taxon>Noctuoidea</taxon>
        <taxon>Noctuidae</taxon>
        <taxon>Amphipyrinae</taxon>
        <taxon>Spodoptera</taxon>
    </lineage>
</organism>
<evidence type="ECO:0000256" key="7">
    <source>
        <dbReference type="ARBA" id="ARBA00023136"/>
    </source>
</evidence>
<evidence type="ECO:0000313" key="11">
    <source>
        <dbReference type="EMBL" id="KAH9645187.1"/>
    </source>
</evidence>
<dbReference type="AlphaFoldDB" id="A0A922MZC9"/>
<dbReference type="GO" id="GO:0004984">
    <property type="term" value="F:olfactory receptor activity"/>
    <property type="evidence" value="ECO:0007669"/>
    <property type="project" value="InterPro"/>
</dbReference>
<comment type="similarity">
    <text evidence="10">Belongs to the insect chemoreceptor superfamily. Heteromeric odorant receptor channel (TC 1.A.69) family.</text>
</comment>
<dbReference type="GO" id="GO:0005549">
    <property type="term" value="F:odorant binding"/>
    <property type="evidence" value="ECO:0007669"/>
    <property type="project" value="InterPro"/>
</dbReference>
<accession>A0A922MZC9</accession>
<dbReference type="Proteomes" id="UP000814243">
    <property type="component" value="Unassembled WGS sequence"/>
</dbReference>
<protein>
    <recommendedName>
        <fullName evidence="10">Odorant receptor</fullName>
    </recommendedName>
</protein>
<feature type="transmembrane region" description="Helical" evidence="10">
    <location>
        <begin position="73"/>
        <end position="94"/>
    </location>
</feature>
<dbReference type="GO" id="GO:0005886">
    <property type="term" value="C:plasma membrane"/>
    <property type="evidence" value="ECO:0007669"/>
    <property type="project" value="UniProtKB-SubCell"/>
</dbReference>
<evidence type="ECO:0000256" key="5">
    <source>
        <dbReference type="ARBA" id="ARBA00022725"/>
    </source>
</evidence>
<keyword evidence="2" id="KW-1003">Cell membrane</keyword>
<feature type="transmembrane region" description="Helical" evidence="10">
    <location>
        <begin position="258"/>
        <end position="280"/>
    </location>
</feature>
<keyword evidence="7 10" id="KW-0472">Membrane</keyword>
<evidence type="ECO:0000313" key="12">
    <source>
        <dbReference type="Proteomes" id="UP000814243"/>
    </source>
</evidence>
<evidence type="ECO:0000256" key="2">
    <source>
        <dbReference type="ARBA" id="ARBA00022475"/>
    </source>
</evidence>
<proteinExistence type="inferred from homology"/>
<feature type="transmembrane region" description="Helical" evidence="10">
    <location>
        <begin position="43"/>
        <end position="61"/>
    </location>
</feature>
<reference evidence="11" key="1">
    <citation type="journal article" date="2021" name="G3 (Bethesda)">
        <title>Genome and transcriptome analysis of the beet armyworm Spodoptera exigua reveals targets for pest control. .</title>
        <authorList>
            <person name="Simon S."/>
            <person name="Breeschoten T."/>
            <person name="Jansen H.J."/>
            <person name="Dirks R.P."/>
            <person name="Schranz M.E."/>
            <person name="Ros V.I.D."/>
        </authorList>
    </citation>
    <scope>NUCLEOTIDE SEQUENCE</scope>
    <source>
        <strain evidence="11">TB_SE_WUR_2020</strain>
    </source>
</reference>
<keyword evidence="9 10" id="KW-0807">Transducer</keyword>
<comment type="caution">
    <text evidence="10">Lacks conserved residue(s) required for the propagation of feature annotation.</text>
</comment>
<evidence type="ECO:0000256" key="10">
    <source>
        <dbReference type="RuleBase" id="RU351113"/>
    </source>
</evidence>
<dbReference type="Pfam" id="PF02949">
    <property type="entry name" value="7tm_6"/>
    <property type="match status" value="1"/>
</dbReference>
<evidence type="ECO:0000256" key="9">
    <source>
        <dbReference type="ARBA" id="ARBA00023224"/>
    </source>
</evidence>
<evidence type="ECO:0000256" key="3">
    <source>
        <dbReference type="ARBA" id="ARBA00022606"/>
    </source>
</evidence>
<keyword evidence="4 10" id="KW-0812">Transmembrane</keyword>
<keyword evidence="6 10" id="KW-1133">Transmembrane helix</keyword>
<evidence type="ECO:0000256" key="1">
    <source>
        <dbReference type="ARBA" id="ARBA00004651"/>
    </source>
</evidence>
<evidence type="ECO:0000256" key="6">
    <source>
        <dbReference type="ARBA" id="ARBA00022989"/>
    </source>
</evidence>
<dbReference type="PANTHER" id="PTHR21137">
    <property type="entry name" value="ODORANT RECEPTOR"/>
    <property type="match status" value="1"/>
</dbReference>
<dbReference type="InterPro" id="IPR004117">
    <property type="entry name" value="7tm6_olfct_rcpt"/>
</dbReference>
<evidence type="ECO:0000256" key="8">
    <source>
        <dbReference type="ARBA" id="ARBA00023170"/>
    </source>
</evidence>
<keyword evidence="3 10" id="KW-0716">Sensory transduction</keyword>
<name>A0A922MZC9_SPOEX</name>
<dbReference type="PANTHER" id="PTHR21137:SF35">
    <property type="entry name" value="ODORANT RECEPTOR 19A-RELATED"/>
    <property type="match status" value="1"/>
</dbReference>
<dbReference type="EMBL" id="JACEFF010000057">
    <property type="protein sequence ID" value="KAH9645187.1"/>
    <property type="molecule type" value="Genomic_DNA"/>
</dbReference>
<evidence type="ECO:0000256" key="4">
    <source>
        <dbReference type="ARBA" id="ARBA00022692"/>
    </source>
</evidence>
<gene>
    <name evidence="11" type="ORF">HF086_005732</name>
</gene>
<sequence length="340" mass="39897">MDVLKDFPEDFAKALKTSFELLKNFNVRYLEENHSFIEKYWRFSYIFVTISIHVFSLGFHMPELLTEDEMTQFAYLIPSILVTIHAVLKSIVLIPMTRQISTFISELGSLWRVAFTEKQFKAKDGVLWRLDFVNRASYWASLTGSAQYLLSPLFETLFRRFVLKQDCELLLPFASDFPLDHTNNWLYYLLIYIFQLYSRAEFLMLKDDLARVKPESCYTKSNADEVDENYNINKDLTIEEFVKKHQKLLELSRQLDNVFNGIVFIDLLFVGITTCAFSFMGQVSYCCMLNGVLEVAQWCKVGSKPLEFDQSSSIGDTAYENLWYQGSRRYKMAIYFIIKM</sequence>
<keyword evidence="5 10" id="KW-0552">Olfaction</keyword>
<comment type="caution">
    <text evidence="11">The sequence shown here is derived from an EMBL/GenBank/DDBJ whole genome shotgun (WGS) entry which is preliminary data.</text>
</comment>